<feature type="compositionally biased region" description="Basic residues" evidence="1">
    <location>
        <begin position="86"/>
        <end position="96"/>
    </location>
</feature>
<reference evidence="4" key="1">
    <citation type="submission" date="2016-06" db="UniProtKB">
        <authorList>
            <consortium name="WormBaseParasite"/>
        </authorList>
    </citation>
    <scope>IDENTIFICATION</scope>
</reference>
<proteinExistence type="predicted"/>
<sequence length="167" mass="18702">KSAPRLHSPRQHNHHRSRNHNNSPGNKQRKLTDRHNWTCPLPPSQAPGQGHTTPPLQPPQPGECAHARTMLRGLWPDNATQITQHARSKQRKKWRKPNSSSSSSSSGSCSHSQPSQLASRRLSGHVSLPSVSDSALRANPFSEVTDRRCQLNLTTLFYCQRLFTLVT</sequence>
<feature type="region of interest" description="Disordered" evidence="1">
    <location>
        <begin position="1"/>
        <end position="132"/>
    </location>
</feature>
<keyword evidence="3" id="KW-1185">Reference proteome</keyword>
<dbReference type="WBParaSite" id="SSLN_0001827301-mRNA-1">
    <property type="protein sequence ID" value="SSLN_0001827301-mRNA-1"/>
    <property type="gene ID" value="SSLN_0001827301"/>
</dbReference>
<dbReference type="EMBL" id="UYSU01042786">
    <property type="protein sequence ID" value="VDM03991.1"/>
    <property type="molecule type" value="Genomic_DNA"/>
</dbReference>
<evidence type="ECO:0000256" key="1">
    <source>
        <dbReference type="SAM" id="MobiDB-lite"/>
    </source>
</evidence>
<reference evidence="2 3" key="2">
    <citation type="submission" date="2018-11" db="EMBL/GenBank/DDBJ databases">
        <authorList>
            <consortium name="Pathogen Informatics"/>
        </authorList>
    </citation>
    <scope>NUCLEOTIDE SEQUENCE [LARGE SCALE GENOMIC DNA]</scope>
    <source>
        <strain evidence="2 3">NST_G2</strain>
    </source>
</reference>
<evidence type="ECO:0000313" key="3">
    <source>
        <dbReference type="Proteomes" id="UP000275846"/>
    </source>
</evidence>
<protein>
    <submittedName>
        <fullName evidence="4">Nuclear transition protein 2</fullName>
    </submittedName>
</protein>
<evidence type="ECO:0000313" key="2">
    <source>
        <dbReference type="EMBL" id="VDM03991.1"/>
    </source>
</evidence>
<feature type="compositionally biased region" description="Low complexity" evidence="1">
    <location>
        <begin position="99"/>
        <end position="115"/>
    </location>
</feature>
<dbReference type="Proteomes" id="UP000275846">
    <property type="component" value="Unassembled WGS sequence"/>
</dbReference>
<gene>
    <name evidence="2" type="ORF">SSLN_LOCUS17605</name>
</gene>
<accession>A0A183TMA7</accession>
<name>A0A183TMA7_SCHSO</name>
<dbReference type="AlphaFoldDB" id="A0A183TMA7"/>
<evidence type="ECO:0000313" key="4">
    <source>
        <dbReference type="WBParaSite" id="SSLN_0001827301-mRNA-1"/>
    </source>
</evidence>
<feature type="compositionally biased region" description="Basic residues" evidence="1">
    <location>
        <begin position="7"/>
        <end position="19"/>
    </location>
</feature>
<organism evidence="4">
    <name type="scientific">Schistocephalus solidus</name>
    <name type="common">Tapeworm</name>
    <dbReference type="NCBI Taxonomy" id="70667"/>
    <lineage>
        <taxon>Eukaryota</taxon>
        <taxon>Metazoa</taxon>
        <taxon>Spiralia</taxon>
        <taxon>Lophotrochozoa</taxon>
        <taxon>Platyhelminthes</taxon>
        <taxon>Cestoda</taxon>
        <taxon>Eucestoda</taxon>
        <taxon>Diphyllobothriidea</taxon>
        <taxon>Diphyllobothriidae</taxon>
        <taxon>Schistocephalus</taxon>
    </lineage>
</organism>